<evidence type="ECO:0000256" key="1">
    <source>
        <dbReference type="SAM" id="SignalP"/>
    </source>
</evidence>
<name>G9MQ28_HYPVG</name>
<comment type="caution">
    <text evidence="2">The sequence shown here is derived from an EMBL/GenBank/DDBJ whole genome shotgun (WGS) entry which is preliminary data.</text>
</comment>
<dbReference type="GeneID" id="25786825"/>
<feature type="chain" id="PRO_5003523775" evidence="1">
    <location>
        <begin position="20"/>
        <end position="117"/>
    </location>
</feature>
<dbReference type="EMBL" id="ABDF02000005">
    <property type="protein sequence ID" value="EHK23977.1"/>
    <property type="molecule type" value="Genomic_DNA"/>
</dbReference>
<feature type="signal peptide" evidence="1">
    <location>
        <begin position="1"/>
        <end position="19"/>
    </location>
</feature>
<dbReference type="HOGENOM" id="CLU_136885_3_0_1"/>
<dbReference type="eggNOG" id="ENOG502S2GC">
    <property type="taxonomic scope" value="Eukaryota"/>
</dbReference>
<sequence length="117" mass="12652">MRFYGFFIFVACLASSVMADTYGTTPLAASEVYVCEHTGFGGACRHLGAPLGACQNIPADFNHKVSAVQPNQAAGVCRFYDDFNCEGNSFISAYPGVSNIPQVYPSFNDRVISFQCI</sequence>
<dbReference type="AlphaFoldDB" id="G9MQ28"/>
<dbReference type="OrthoDB" id="2910287at2759"/>
<dbReference type="InParanoid" id="G9MQ28"/>
<dbReference type="STRING" id="413071.G9MQ28"/>
<gene>
    <name evidence="2" type="ORF">TRIVIDRAFT_111642</name>
</gene>
<reference evidence="2 3" key="1">
    <citation type="journal article" date="2011" name="Genome Biol.">
        <title>Comparative genome sequence analysis underscores mycoparasitism as the ancestral life style of Trichoderma.</title>
        <authorList>
            <person name="Kubicek C.P."/>
            <person name="Herrera-Estrella A."/>
            <person name="Seidl-Seiboth V."/>
            <person name="Martinez D.A."/>
            <person name="Druzhinina I.S."/>
            <person name="Thon M."/>
            <person name="Zeilinger S."/>
            <person name="Casas-Flores S."/>
            <person name="Horwitz B.A."/>
            <person name="Mukherjee P.K."/>
            <person name="Mukherjee M."/>
            <person name="Kredics L."/>
            <person name="Alcaraz L.D."/>
            <person name="Aerts A."/>
            <person name="Antal Z."/>
            <person name="Atanasova L."/>
            <person name="Cervantes-Badillo M.G."/>
            <person name="Challacombe J."/>
            <person name="Chertkov O."/>
            <person name="McCluskey K."/>
            <person name="Coulpier F."/>
            <person name="Deshpande N."/>
            <person name="von Doehren H."/>
            <person name="Ebbole D.J."/>
            <person name="Esquivel-Naranjo E.U."/>
            <person name="Fekete E."/>
            <person name="Flipphi M."/>
            <person name="Glaser F."/>
            <person name="Gomez-Rodriguez E.Y."/>
            <person name="Gruber S."/>
            <person name="Han C."/>
            <person name="Henrissat B."/>
            <person name="Hermosa R."/>
            <person name="Hernandez-Onate M."/>
            <person name="Karaffa L."/>
            <person name="Kosti I."/>
            <person name="Le Crom S."/>
            <person name="Lindquist E."/>
            <person name="Lucas S."/>
            <person name="Luebeck M."/>
            <person name="Luebeck P.S."/>
            <person name="Margeot A."/>
            <person name="Metz B."/>
            <person name="Misra M."/>
            <person name="Nevalainen H."/>
            <person name="Omann M."/>
            <person name="Packer N."/>
            <person name="Perrone G."/>
            <person name="Uresti-Rivera E.E."/>
            <person name="Salamov A."/>
            <person name="Schmoll M."/>
            <person name="Seiboth B."/>
            <person name="Shapiro H."/>
            <person name="Sukno S."/>
            <person name="Tamayo-Ramos J.A."/>
            <person name="Tisch D."/>
            <person name="Wiest A."/>
            <person name="Wilkinson H.H."/>
            <person name="Zhang M."/>
            <person name="Coutinho P.M."/>
            <person name="Kenerley C.M."/>
            <person name="Monte E."/>
            <person name="Baker S.E."/>
            <person name="Grigoriev I.V."/>
        </authorList>
    </citation>
    <scope>NUCLEOTIDE SEQUENCE [LARGE SCALE GENOMIC DNA]</scope>
    <source>
        <strain evidence="3">Gv29-8 / FGSC 10586</strain>
    </source>
</reference>
<keyword evidence="1" id="KW-0732">Signal</keyword>
<evidence type="ECO:0000313" key="3">
    <source>
        <dbReference type="Proteomes" id="UP000007115"/>
    </source>
</evidence>
<evidence type="ECO:0000313" key="2">
    <source>
        <dbReference type="EMBL" id="EHK23977.1"/>
    </source>
</evidence>
<dbReference type="Proteomes" id="UP000007115">
    <property type="component" value="Unassembled WGS sequence"/>
</dbReference>
<dbReference type="OMA" id="FNCEGNS"/>
<organism evidence="2 3">
    <name type="scientific">Hypocrea virens (strain Gv29-8 / FGSC 10586)</name>
    <name type="common">Gliocladium virens</name>
    <name type="synonym">Trichoderma virens</name>
    <dbReference type="NCBI Taxonomy" id="413071"/>
    <lineage>
        <taxon>Eukaryota</taxon>
        <taxon>Fungi</taxon>
        <taxon>Dikarya</taxon>
        <taxon>Ascomycota</taxon>
        <taxon>Pezizomycotina</taxon>
        <taxon>Sordariomycetes</taxon>
        <taxon>Hypocreomycetidae</taxon>
        <taxon>Hypocreales</taxon>
        <taxon>Hypocreaceae</taxon>
        <taxon>Trichoderma</taxon>
    </lineage>
</organism>
<accession>G9MQ28</accession>
<protein>
    <submittedName>
        <fullName evidence="2">Uncharacterized protein</fullName>
    </submittedName>
</protein>
<dbReference type="Gene3D" id="2.60.20.10">
    <property type="entry name" value="Crystallins"/>
    <property type="match status" value="1"/>
</dbReference>
<keyword evidence="3" id="KW-1185">Reference proteome</keyword>
<dbReference type="VEuPathDB" id="FungiDB:TRIVIDRAFT_111642"/>
<dbReference type="RefSeq" id="XP_013958178.1">
    <property type="nucleotide sequence ID" value="XM_014102703.1"/>
</dbReference>
<proteinExistence type="predicted"/>